<comment type="cofactor">
    <cofactor evidence="1">
        <name>Mg(2+)</name>
        <dbReference type="ChEBI" id="CHEBI:18420"/>
    </cofactor>
</comment>
<dbReference type="InterPro" id="IPR029787">
    <property type="entry name" value="Nucleotide_cyclase"/>
</dbReference>
<evidence type="ECO:0000256" key="4">
    <source>
        <dbReference type="SAM" id="Phobius"/>
    </source>
</evidence>
<dbReference type="PANTHER" id="PTHR45138:SF24">
    <property type="entry name" value="DIGUANYLATE CYCLASE DGCC-RELATED"/>
    <property type="match status" value="1"/>
</dbReference>
<dbReference type="FunFam" id="3.30.70.270:FF:000001">
    <property type="entry name" value="Diguanylate cyclase domain protein"/>
    <property type="match status" value="1"/>
</dbReference>
<sequence>MPIPAKEAITALGPNAAIAATDRRIIFLQKRSSLIRRLAAIISGSLLLGALTAQALDPDRLPSQYLIDRYGRDSGLPSDRVWVSEEGPRGYLWIGTQGGLARFDGADFKTFNQQTHEAFNASDIRALEWTPDGDLWIGTYGGGAVFMRGREFESFSKDQGLISNVIYDIHRAVDGSIWFATDLGLTQRTGGEFRSWTVADGLASNRIFDIAEDSEGNLWFSSLTNGVSYFDGSTFHRIGTEDGLDSLQVHMLRWDKELGVIAGTDSGAIYQLSTAAPPALLPSATPKAIQSSLLDRDGNRWLGSYGDGVWRLSADGRETHFPLDSGHSSEHIFDLVEDARGSLWVATGHGLFRVKDSPFLALGSAEGLADSTFVVTAQSDDTVWIGTEPDGLFRVEADGSISQPFPELVDKSVSSLLVSADDSLWVGTFGDGLFHIREGAIEHFAIADGLLGDHVLALQQLRDGSIWIATNRGLNAWLGDDADITTPLPELSDTITRHILEARNGVVWLSSNSGLYGYDGGKLEHWTEERGLASNVVRTSYEDDRGVLWIATGAGTLSRLDKGRLFSYDRSHGLPLSAGYAILEDRARNLWISSTQGLLRVTRDSLDAVARGERNTLDTRVFEENDGLRSTQFTGGFQPAGWVTRDNRLWFTSTKGATTFSPQKLTTDSTPLRTYIDAIRVDGKPVAVAEPVAIPANFQSLEIDYSSPELSKAHSISFRYSTVSNGDFWTDAGNRRTAYFSALPAGETAFRVQASFDGELFPTTPDGLTSLTIYRTPHWYETTWSVLLGVALIALLVSLLQRYQSRSARQREQQLRQLVDLRTEELRDALVRVEANSRIDSLTGVANRRHLEEHLNATWSMSRRTGTPVSILMLDIDLFKQYNDSLGHAAGDDCLRTIAQAIKGKLLREHDMLARYGGEEFVVVLYDTDAAGAVRTANRILECVRALALQHPASQVSEHVTISIGCASMGDKERDDPHRLIDLADKALYEAKAKGRNRVHSTAEESADTALERG</sequence>
<dbReference type="PANTHER" id="PTHR45138">
    <property type="entry name" value="REGULATORY COMPONENTS OF SENSORY TRANSDUCTION SYSTEM"/>
    <property type="match status" value="1"/>
</dbReference>
<dbReference type="SUPFAM" id="SSF63829">
    <property type="entry name" value="Calcium-dependent phosphotriesterase"/>
    <property type="match status" value="2"/>
</dbReference>
<dbReference type="InterPro" id="IPR011110">
    <property type="entry name" value="Reg_prop"/>
</dbReference>
<dbReference type="Proteomes" id="UP000019205">
    <property type="component" value="Chromosome"/>
</dbReference>
<dbReference type="eggNOG" id="COG3706">
    <property type="taxonomic scope" value="Bacteria"/>
</dbReference>
<evidence type="ECO:0000259" key="5">
    <source>
        <dbReference type="PROSITE" id="PS50887"/>
    </source>
</evidence>
<keyword evidence="4" id="KW-0812">Transmembrane</keyword>
<comment type="caution">
    <text evidence="6">The sequence shown here is derived from an EMBL/GenBank/DDBJ whole genome shotgun (WGS) entry which is preliminary data.</text>
</comment>
<evidence type="ECO:0000256" key="3">
    <source>
        <dbReference type="SAM" id="MobiDB-lite"/>
    </source>
</evidence>
<proteinExistence type="predicted"/>
<keyword evidence="7" id="KW-1185">Reference proteome</keyword>
<evidence type="ECO:0000256" key="1">
    <source>
        <dbReference type="ARBA" id="ARBA00001946"/>
    </source>
</evidence>
<dbReference type="GO" id="GO:1902201">
    <property type="term" value="P:negative regulation of bacterial-type flagellum-dependent cell motility"/>
    <property type="evidence" value="ECO:0007669"/>
    <property type="project" value="TreeGrafter"/>
</dbReference>
<feature type="domain" description="GGDEF" evidence="5">
    <location>
        <begin position="867"/>
        <end position="1004"/>
    </location>
</feature>
<gene>
    <name evidence="6" type="ORF">KT71_07389</name>
</gene>
<evidence type="ECO:0000256" key="2">
    <source>
        <dbReference type="ARBA" id="ARBA00012528"/>
    </source>
</evidence>
<feature type="transmembrane region" description="Helical" evidence="4">
    <location>
        <begin position="34"/>
        <end position="56"/>
    </location>
</feature>
<dbReference type="Gene3D" id="2.130.10.10">
    <property type="entry name" value="YVTN repeat-like/Quinoprotein amine dehydrogenase"/>
    <property type="match status" value="4"/>
</dbReference>
<keyword evidence="4" id="KW-0472">Membrane</keyword>
<keyword evidence="4" id="KW-1133">Transmembrane helix</keyword>
<dbReference type="eggNOG" id="COG3292">
    <property type="taxonomic scope" value="Bacteria"/>
</dbReference>
<dbReference type="Pfam" id="PF00990">
    <property type="entry name" value="GGDEF"/>
    <property type="match status" value="1"/>
</dbReference>
<dbReference type="NCBIfam" id="TIGR00254">
    <property type="entry name" value="GGDEF"/>
    <property type="match status" value="1"/>
</dbReference>
<dbReference type="InterPro" id="IPR013783">
    <property type="entry name" value="Ig-like_fold"/>
</dbReference>
<dbReference type="GO" id="GO:0005886">
    <property type="term" value="C:plasma membrane"/>
    <property type="evidence" value="ECO:0007669"/>
    <property type="project" value="TreeGrafter"/>
</dbReference>
<dbReference type="InterPro" id="IPR043128">
    <property type="entry name" value="Rev_trsase/Diguanyl_cyclase"/>
</dbReference>
<reference evidence="6 7" key="2">
    <citation type="journal article" date="2009" name="PLoS ONE">
        <title>The photosynthetic apparatus and its regulation in the aerobic gammaproteobacterium Congregibacter litoralis gen. nov., sp. nov.</title>
        <authorList>
            <person name="Spring S."/>
            <person name="Lunsdorf H."/>
            <person name="Fuchs B.M."/>
            <person name="Tindall B.J."/>
        </authorList>
    </citation>
    <scope>NUCLEOTIDE SEQUENCE [LARGE SCALE GENOMIC DNA]</scope>
    <source>
        <strain evidence="6">KT71</strain>
    </source>
</reference>
<dbReference type="EMBL" id="AAOA02000004">
    <property type="protein sequence ID" value="EAQ97184.2"/>
    <property type="molecule type" value="Genomic_DNA"/>
</dbReference>
<dbReference type="InterPro" id="IPR000160">
    <property type="entry name" value="GGDEF_dom"/>
</dbReference>
<dbReference type="SMART" id="SM00267">
    <property type="entry name" value="GGDEF"/>
    <property type="match status" value="1"/>
</dbReference>
<dbReference type="PROSITE" id="PS50887">
    <property type="entry name" value="GGDEF"/>
    <property type="match status" value="1"/>
</dbReference>
<dbReference type="Pfam" id="PF07494">
    <property type="entry name" value="Reg_prop"/>
    <property type="match status" value="3"/>
</dbReference>
<dbReference type="InterPro" id="IPR050469">
    <property type="entry name" value="Diguanylate_Cyclase"/>
</dbReference>
<name>A4A9L7_9GAMM</name>
<dbReference type="GO" id="GO:0052621">
    <property type="term" value="F:diguanylate cyclase activity"/>
    <property type="evidence" value="ECO:0007669"/>
    <property type="project" value="UniProtKB-EC"/>
</dbReference>
<dbReference type="STRING" id="314285.KT71_07389"/>
<evidence type="ECO:0000313" key="6">
    <source>
        <dbReference type="EMBL" id="EAQ97184.2"/>
    </source>
</evidence>
<dbReference type="Gene3D" id="3.30.70.270">
    <property type="match status" value="1"/>
</dbReference>
<feature type="transmembrane region" description="Helical" evidence="4">
    <location>
        <begin position="779"/>
        <end position="800"/>
    </location>
</feature>
<dbReference type="EC" id="2.7.7.65" evidence="2"/>
<dbReference type="InterPro" id="IPR015943">
    <property type="entry name" value="WD40/YVTN_repeat-like_dom_sf"/>
</dbReference>
<dbReference type="AlphaFoldDB" id="A4A9L7"/>
<dbReference type="CDD" id="cd01949">
    <property type="entry name" value="GGDEF"/>
    <property type="match status" value="1"/>
</dbReference>
<protein>
    <recommendedName>
        <fullName evidence="2">diguanylate cyclase</fullName>
        <ecNumber evidence="2">2.7.7.65</ecNumber>
    </recommendedName>
</protein>
<organism evidence="6 7">
    <name type="scientific">Congregibacter litoralis KT71</name>
    <dbReference type="NCBI Taxonomy" id="314285"/>
    <lineage>
        <taxon>Bacteria</taxon>
        <taxon>Pseudomonadati</taxon>
        <taxon>Pseudomonadota</taxon>
        <taxon>Gammaproteobacteria</taxon>
        <taxon>Cellvibrionales</taxon>
        <taxon>Halieaceae</taxon>
        <taxon>Congregibacter</taxon>
    </lineage>
</organism>
<dbReference type="Gene3D" id="2.60.40.10">
    <property type="entry name" value="Immunoglobulins"/>
    <property type="match status" value="1"/>
</dbReference>
<accession>A4A9L7</accession>
<feature type="region of interest" description="Disordered" evidence="3">
    <location>
        <begin position="994"/>
        <end position="1014"/>
    </location>
</feature>
<evidence type="ECO:0000313" key="7">
    <source>
        <dbReference type="Proteomes" id="UP000019205"/>
    </source>
</evidence>
<reference evidence="6 7" key="1">
    <citation type="journal article" date="2007" name="Proc. Natl. Acad. Sci. U.S.A.">
        <title>Characterization of a marine gammaproteobacterium capable of aerobic anoxygenic photosynthesis.</title>
        <authorList>
            <person name="Fuchs B.M."/>
            <person name="Spring S."/>
            <person name="Teeling H."/>
            <person name="Quast C."/>
            <person name="Wulf J."/>
            <person name="Schattenhofer M."/>
            <person name="Yan S."/>
            <person name="Ferriera S."/>
            <person name="Johnson J."/>
            <person name="Glockner F.O."/>
            <person name="Amann R."/>
        </authorList>
    </citation>
    <scope>NUCLEOTIDE SEQUENCE [LARGE SCALE GENOMIC DNA]</scope>
    <source>
        <strain evidence="6">KT71</strain>
    </source>
</reference>
<dbReference type="SUPFAM" id="SSF55073">
    <property type="entry name" value="Nucleotide cyclase"/>
    <property type="match status" value="1"/>
</dbReference>
<dbReference type="HOGENOM" id="CLU_000445_28_5_6"/>
<dbReference type="GO" id="GO:0043709">
    <property type="term" value="P:cell adhesion involved in single-species biofilm formation"/>
    <property type="evidence" value="ECO:0007669"/>
    <property type="project" value="TreeGrafter"/>
</dbReference>